<evidence type="ECO:0000313" key="1">
    <source>
        <dbReference type="EMBL" id="KAH8004434.1"/>
    </source>
</evidence>
<name>A0ACB8FH81_9SAUR</name>
<keyword evidence="2" id="KW-1185">Reference proteome</keyword>
<dbReference type="EMBL" id="CM037617">
    <property type="protein sequence ID" value="KAH8004434.1"/>
    <property type="molecule type" value="Genomic_DNA"/>
</dbReference>
<proteinExistence type="predicted"/>
<evidence type="ECO:0000313" key="2">
    <source>
        <dbReference type="Proteomes" id="UP000827872"/>
    </source>
</evidence>
<organism evidence="1 2">
    <name type="scientific">Sphaerodactylus townsendi</name>
    <dbReference type="NCBI Taxonomy" id="933632"/>
    <lineage>
        <taxon>Eukaryota</taxon>
        <taxon>Metazoa</taxon>
        <taxon>Chordata</taxon>
        <taxon>Craniata</taxon>
        <taxon>Vertebrata</taxon>
        <taxon>Euteleostomi</taxon>
        <taxon>Lepidosauria</taxon>
        <taxon>Squamata</taxon>
        <taxon>Bifurcata</taxon>
        <taxon>Gekkota</taxon>
        <taxon>Sphaerodactylidae</taxon>
        <taxon>Sphaerodactylus</taxon>
    </lineage>
</organism>
<sequence>MVNNKAVQMKVFREENGVLIVDLMKPPANKISSDMPISLRDALVFLDLASFRTEHADQSEHSVPLQYCPPAMPQEKTEAAAVVTYINNPGDFYIQILDSPECAFFLKKIDEVYKTESGDNLEILCPIKGQSCIAKFEDGIWYRAQVIGVTSAHISISGNGYWKKIRNAVLYSERNSETLNT</sequence>
<gene>
    <name evidence="1" type="primary">RNF17</name>
    <name evidence="1" type="ORF">K3G42_011360</name>
</gene>
<reference evidence="1" key="1">
    <citation type="submission" date="2021-08" db="EMBL/GenBank/DDBJ databases">
        <title>The first chromosome-level gecko genome reveals the dynamic sex chromosomes of Neotropical dwarf geckos (Sphaerodactylidae: Sphaerodactylus).</title>
        <authorList>
            <person name="Pinto B.J."/>
            <person name="Keating S.E."/>
            <person name="Gamble T."/>
        </authorList>
    </citation>
    <scope>NUCLEOTIDE SEQUENCE</scope>
    <source>
        <strain evidence="1">TG3544</strain>
    </source>
</reference>
<accession>A0ACB8FH81</accession>
<protein>
    <submittedName>
        <fullName evidence="1">RING finger protein 17</fullName>
    </submittedName>
</protein>
<comment type="caution">
    <text evidence="1">The sequence shown here is derived from an EMBL/GenBank/DDBJ whole genome shotgun (WGS) entry which is preliminary data.</text>
</comment>
<dbReference type="Proteomes" id="UP000827872">
    <property type="component" value="Linkage Group LG04"/>
</dbReference>